<dbReference type="PRINTS" id="PR00132">
    <property type="entry name" value="GLHYDRLASE2"/>
</dbReference>
<keyword evidence="11" id="KW-1185">Reference proteome</keyword>
<dbReference type="PANTHER" id="PTHR46323">
    <property type="entry name" value="BETA-GALACTOSIDASE"/>
    <property type="match status" value="1"/>
</dbReference>
<feature type="compositionally biased region" description="Basic and acidic residues" evidence="8">
    <location>
        <begin position="18"/>
        <end position="30"/>
    </location>
</feature>
<comment type="similarity">
    <text evidence="2">Belongs to the glycosyl hydrolase 2 family.</text>
</comment>
<dbReference type="GO" id="GO:0030246">
    <property type="term" value="F:carbohydrate binding"/>
    <property type="evidence" value="ECO:0007669"/>
    <property type="project" value="InterPro"/>
</dbReference>
<dbReference type="Pfam" id="PF02837">
    <property type="entry name" value="Glyco_hydro_2_N"/>
    <property type="match status" value="1"/>
</dbReference>
<keyword evidence="6" id="KW-0326">Glycosidase</keyword>
<evidence type="ECO:0000313" key="10">
    <source>
        <dbReference type="EMBL" id="AXG82100.1"/>
    </source>
</evidence>
<comment type="catalytic activity">
    <reaction evidence="1">
        <text>Hydrolysis of terminal non-reducing beta-D-galactose residues in beta-D-galactosides.</text>
        <dbReference type="EC" id="3.2.1.23"/>
    </reaction>
</comment>
<evidence type="ECO:0000313" key="11">
    <source>
        <dbReference type="Proteomes" id="UP000253868"/>
    </source>
</evidence>
<dbReference type="Proteomes" id="UP000253868">
    <property type="component" value="Chromosome"/>
</dbReference>
<dbReference type="InterPro" id="IPR011013">
    <property type="entry name" value="Gal_mutarotase_sf_dom"/>
</dbReference>
<dbReference type="GO" id="GO:0005990">
    <property type="term" value="P:lactose catabolic process"/>
    <property type="evidence" value="ECO:0007669"/>
    <property type="project" value="TreeGrafter"/>
</dbReference>
<evidence type="ECO:0000256" key="3">
    <source>
        <dbReference type="ARBA" id="ARBA00012756"/>
    </source>
</evidence>
<evidence type="ECO:0000256" key="2">
    <source>
        <dbReference type="ARBA" id="ARBA00007401"/>
    </source>
</evidence>
<dbReference type="Gene3D" id="3.20.20.80">
    <property type="entry name" value="Glycosidases"/>
    <property type="match status" value="1"/>
</dbReference>
<proteinExistence type="inferred from homology"/>
<evidence type="ECO:0000256" key="1">
    <source>
        <dbReference type="ARBA" id="ARBA00001412"/>
    </source>
</evidence>
<dbReference type="InterPro" id="IPR006103">
    <property type="entry name" value="Glyco_hydro_2_cat"/>
</dbReference>
<dbReference type="KEGG" id="spad:DVK44_35095"/>
<evidence type="ECO:0000256" key="4">
    <source>
        <dbReference type="ARBA" id="ARBA00013303"/>
    </source>
</evidence>
<dbReference type="InterPro" id="IPR017853">
    <property type="entry name" value="GH"/>
</dbReference>
<evidence type="ECO:0000256" key="6">
    <source>
        <dbReference type="ARBA" id="ARBA00023295"/>
    </source>
</evidence>
<dbReference type="InterPro" id="IPR050347">
    <property type="entry name" value="Bact_Beta-galactosidase"/>
</dbReference>
<dbReference type="Gene3D" id="2.60.120.260">
    <property type="entry name" value="Galactose-binding domain-like"/>
    <property type="match status" value="1"/>
</dbReference>
<dbReference type="InterPro" id="IPR023230">
    <property type="entry name" value="Glyco_hydro_2_CS"/>
</dbReference>
<dbReference type="AlphaFoldDB" id="A0A345HZH6"/>
<evidence type="ECO:0000259" key="9">
    <source>
        <dbReference type="SMART" id="SM01038"/>
    </source>
</evidence>
<dbReference type="EMBL" id="CP031194">
    <property type="protein sequence ID" value="AXG82100.1"/>
    <property type="molecule type" value="Genomic_DNA"/>
</dbReference>
<dbReference type="InterPro" id="IPR036156">
    <property type="entry name" value="Beta-gal/glucu_dom_sf"/>
</dbReference>
<reference evidence="11" key="1">
    <citation type="submission" date="2018-07" db="EMBL/GenBank/DDBJ databases">
        <authorList>
            <person name="Zhao J."/>
        </authorList>
    </citation>
    <scope>NUCLEOTIDE SEQUENCE [LARGE SCALE GENOMIC DNA]</scope>
    <source>
        <strain evidence="11">GSSD-12</strain>
    </source>
</reference>
<gene>
    <name evidence="10" type="ORF">DVK44_35095</name>
</gene>
<dbReference type="OrthoDB" id="9762066at2"/>
<dbReference type="SUPFAM" id="SSF49785">
    <property type="entry name" value="Galactose-binding domain-like"/>
    <property type="match status" value="1"/>
</dbReference>
<feature type="region of interest" description="Disordered" evidence="8">
    <location>
        <begin position="1"/>
        <end position="30"/>
    </location>
</feature>
<dbReference type="InterPro" id="IPR008979">
    <property type="entry name" value="Galactose-bd-like_sf"/>
</dbReference>
<dbReference type="Gene3D" id="2.60.40.10">
    <property type="entry name" value="Immunoglobulins"/>
    <property type="match status" value="2"/>
</dbReference>
<organism evidence="10 11">
    <name type="scientific">Streptomyces paludis</name>
    <dbReference type="NCBI Taxonomy" id="2282738"/>
    <lineage>
        <taxon>Bacteria</taxon>
        <taxon>Bacillati</taxon>
        <taxon>Actinomycetota</taxon>
        <taxon>Actinomycetes</taxon>
        <taxon>Kitasatosporales</taxon>
        <taxon>Streptomycetaceae</taxon>
        <taxon>Streptomyces</taxon>
    </lineage>
</organism>
<dbReference type="InterPro" id="IPR004199">
    <property type="entry name" value="B-gal_small/dom_5"/>
</dbReference>
<dbReference type="Gene3D" id="2.70.98.10">
    <property type="match status" value="1"/>
</dbReference>
<name>A0A345HZH6_9ACTN</name>
<dbReference type="InterPro" id="IPR032312">
    <property type="entry name" value="LacZ_4"/>
</dbReference>
<dbReference type="SMART" id="SM01038">
    <property type="entry name" value="Bgal_small_N"/>
    <property type="match status" value="1"/>
</dbReference>
<dbReference type="SUPFAM" id="SSF49303">
    <property type="entry name" value="beta-Galactosidase/glucuronidase domain"/>
    <property type="match status" value="2"/>
</dbReference>
<evidence type="ECO:0000256" key="5">
    <source>
        <dbReference type="ARBA" id="ARBA00022801"/>
    </source>
</evidence>
<evidence type="ECO:0000256" key="7">
    <source>
        <dbReference type="ARBA" id="ARBA00032230"/>
    </source>
</evidence>
<accession>A0A345HZH6</accession>
<dbReference type="SUPFAM" id="SSF51445">
    <property type="entry name" value="(Trans)glycosidases"/>
    <property type="match status" value="1"/>
</dbReference>
<dbReference type="FunFam" id="3.20.20.80:FF:000018">
    <property type="entry name" value="Beta-galactosidase"/>
    <property type="match status" value="1"/>
</dbReference>
<keyword evidence="5" id="KW-0378">Hydrolase</keyword>
<dbReference type="Pfam" id="PF02929">
    <property type="entry name" value="Bgal_small_N"/>
    <property type="match status" value="1"/>
</dbReference>
<dbReference type="Pfam" id="PF16353">
    <property type="entry name" value="LacZ_4"/>
    <property type="match status" value="1"/>
</dbReference>
<dbReference type="GO" id="GO:0009341">
    <property type="term" value="C:beta-galactosidase complex"/>
    <property type="evidence" value="ECO:0007669"/>
    <property type="project" value="InterPro"/>
</dbReference>
<dbReference type="Pfam" id="PF02836">
    <property type="entry name" value="Glyco_hydro_2_C"/>
    <property type="match status" value="1"/>
</dbReference>
<protein>
    <recommendedName>
        <fullName evidence="4">Beta-galactosidase</fullName>
        <ecNumber evidence="3">3.2.1.23</ecNumber>
    </recommendedName>
    <alternativeName>
        <fullName evidence="7">Lactase</fullName>
    </alternativeName>
</protein>
<dbReference type="InterPro" id="IPR014718">
    <property type="entry name" value="GH-type_carb-bd"/>
</dbReference>
<feature type="domain" description="Beta galactosidase small chain/" evidence="9">
    <location>
        <begin position="738"/>
        <end position="1005"/>
    </location>
</feature>
<dbReference type="InterPro" id="IPR013783">
    <property type="entry name" value="Ig-like_fold"/>
</dbReference>
<sequence>MENVTCTAALNGAPATPARRDTPSVPSDRFDHASLDYVESHDPGQGRLAPRARSVSDAMALDLDGDWRFRLAASRHTLTPGFEAPDHDDARWDLLAVPSSWQLRDVADTPRYGSPAYTNVVFPFPVDPPRVPDANPTGEYRREFQLPAEWPESGRGVLRFEGVDSAFAVFLNGVPLGNGKGSRLPTEFDATDALRPGRNVLAVRVHQWSAGSYLEDQDMWWLSGIFRSVALLHRPLDGVGDVFVHAGYDRGSGEGVLRVEAGAPGRITVAELGLDLAVGEEVRVPVEPWTAETPRLYDAELATAGERVRLRIGFRTVAVEDGLLRVNGVPVLLRGVNRHEWDPDTGRTLTPETMRHDIELMKRHNINAVRTSHYPPDARFLDLCDELGLWVVDECDLETHGFEPNNWRDNPSADPRWRDAYLDRMSRMVERDKNHPSVIMWSLGNESGTGGNLRAMADWTHERDPGRPVHYEGDWDSGYVDVYSRMYADHDETDRIGRGTEEPTKDPALDAHRRTLPFILCEYAHAMGNGPGGLTEYQRLFEQHPRLQGGFVWEWIDHGVRRRTPDGREFFAYGGDFGEVVHDGNFVADGLVFPDRTPSPGLTEYKKVIEPVTVRIDPHARRVSVRNGLDFATTGHLSFHWLLEDEGVARAEGELTVPAVAPGGTAVVAWPGALTEAAAAGAAGERRLTVSARLAKDEAWAPAGHEVAWGQALLAAAPAVPPPGRGRRPGTTAEGLLTLGEGAFDPYTGTLVRIGALAVEGPRLDLWRAPTDNDLRGWGGSVAERWRAAGLDRLEHRVLSVDTGEEGLTVTTRVAAAGTDAAMSAVYHWSAPEDRPGGGLRLTLEVEPVGVWDLPLPRLGLRAAVPGALDTVSWFGGGPYEAYPDTRSALRIGRFTAGLDQLQTPYLFPQENGSRADVRWVRLTDRTGGPGLLVGGPAPFAFAARPWSSEELDAARHPTDLVRGDLVRLTLDAAQQGIGSASCGPGVLPEYRLFAGPVTFTLDWASEGPLPA</sequence>
<dbReference type="InterPro" id="IPR023232">
    <property type="entry name" value="Glyco_hydro_2_AS"/>
</dbReference>
<dbReference type="InterPro" id="IPR006104">
    <property type="entry name" value="Glyco_hydro_2_N"/>
</dbReference>
<evidence type="ECO:0000256" key="8">
    <source>
        <dbReference type="SAM" id="MobiDB-lite"/>
    </source>
</evidence>
<dbReference type="InterPro" id="IPR006101">
    <property type="entry name" value="Glyco_hydro_2"/>
</dbReference>
<dbReference type="SUPFAM" id="SSF74650">
    <property type="entry name" value="Galactose mutarotase-like"/>
    <property type="match status" value="1"/>
</dbReference>
<dbReference type="GO" id="GO:0004565">
    <property type="term" value="F:beta-galactosidase activity"/>
    <property type="evidence" value="ECO:0007669"/>
    <property type="project" value="UniProtKB-EC"/>
</dbReference>
<dbReference type="EC" id="3.2.1.23" evidence="3"/>
<dbReference type="PANTHER" id="PTHR46323:SF2">
    <property type="entry name" value="BETA-GALACTOSIDASE"/>
    <property type="match status" value="1"/>
</dbReference>
<dbReference type="PROSITE" id="PS00608">
    <property type="entry name" value="GLYCOSYL_HYDROL_F2_2"/>
    <property type="match status" value="1"/>
</dbReference>
<dbReference type="PROSITE" id="PS00719">
    <property type="entry name" value="GLYCOSYL_HYDROL_F2_1"/>
    <property type="match status" value="1"/>
</dbReference>